<comment type="similarity">
    <text evidence="5">Belongs to the DEAD box helicase family.</text>
</comment>
<dbReference type="EMBL" id="LN714483">
    <property type="protein sequence ID" value="CEL68032.1"/>
    <property type="molecule type" value="Genomic_DNA"/>
</dbReference>
<feature type="region of interest" description="Disordered" evidence="6">
    <location>
        <begin position="530"/>
        <end position="564"/>
    </location>
</feature>
<feature type="region of interest" description="Disordered" evidence="6">
    <location>
        <begin position="1125"/>
        <end position="1200"/>
    </location>
</feature>
<feature type="region of interest" description="Disordered" evidence="6">
    <location>
        <begin position="927"/>
        <end position="950"/>
    </location>
</feature>
<proteinExistence type="inferred from homology"/>
<name>F0VJW6_NEOCL</name>
<reference evidence="10" key="4">
    <citation type="journal article" date="2015" name="PLoS ONE">
        <title>Comprehensive Evaluation of Toxoplasma gondii VEG and Neospora caninum LIV Genomes with Tachyzoite Stage Transcriptome and Proteome Defines Novel Transcript Features.</title>
        <authorList>
            <person name="Ramaprasad A."/>
            <person name="Mourier T."/>
            <person name="Naeem R."/>
            <person name="Malas T.B."/>
            <person name="Moussa E."/>
            <person name="Panigrahi A."/>
            <person name="Vermont S.J."/>
            <person name="Otto T.D."/>
            <person name="Wastling J."/>
            <person name="Pain A."/>
        </authorList>
    </citation>
    <scope>NUCLEOTIDE SEQUENCE</scope>
    <source>
        <strain evidence="10">Liverpool</strain>
    </source>
</reference>
<dbReference type="EMBL" id="FR823390">
    <property type="protein sequence ID" value="CBZ54028.1"/>
    <property type="molecule type" value="Genomic_DNA"/>
</dbReference>
<dbReference type="InterPro" id="IPR027417">
    <property type="entry name" value="P-loop_NTPase"/>
</dbReference>
<feature type="region of interest" description="Disordered" evidence="6">
    <location>
        <begin position="768"/>
        <end position="787"/>
    </location>
</feature>
<feature type="region of interest" description="Disordered" evidence="6">
    <location>
        <begin position="250"/>
        <end position="296"/>
    </location>
</feature>
<dbReference type="PANTHER" id="PTHR24031">
    <property type="entry name" value="RNA HELICASE"/>
    <property type="match status" value="1"/>
</dbReference>
<feature type="compositionally biased region" description="Basic and acidic residues" evidence="6">
    <location>
        <begin position="533"/>
        <end position="558"/>
    </location>
</feature>
<dbReference type="RefSeq" id="XP_003884059.1">
    <property type="nucleotide sequence ID" value="XM_003884010.1"/>
</dbReference>
<dbReference type="GO" id="GO:0003724">
    <property type="term" value="F:RNA helicase activity"/>
    <property type="evidence" value="ECO:0007669"/>
    <property type="project" value="UniProtKB-EC"/>
</dbReference>
<dbReference type="Pfam" id="PF00271">
    <property type="entry name" value="Helicase_C"/>
    <property type="match status" value="1"/>
</dbReference>
<feature type="domain" description="Helicase ATP-binding" evidence="7">
    <location>
        <begin position="404"/>
        <end position="724"/>
    </location>
</feature>
<organism evidence="9 11">
    <name type="scientific">Neospora caninum (strain Liverpool)</name>
    <dbReference type="NCBI Taxonomy" id="572307"/>
    <lineage>
        <taxon>Eukaryota</taxon>
        <taxon>Sar</taxon>
        <taxon>Alveolata</taxon>
        <taxon>Apicomplexa</taxon>
        <taxon>Conoidasida</taxon>
        <taxon>Coccidia</taxon>
        <taxon>Eucoccidiorida</taxon>
        <taxon>Eimeriorina</taxon>
        <taxon>Sarcocystidae</taxon>
        <taxon>Neospora</taxon>
    </lineage>
</organism>
<feature type="region of interest" description="Disordered" evidence="6">
    <location>
        <begin position="821"/>
        <end position="876"/>
    </location>
</feature>
<feature type="region of interest" description="Disordered" evidence="6">
    <location>
        <begin position="1419"/>
        <end position="1446"/>
    </location>
</feature>
<dbReference type="SMART" id="SM00487">
    <property type="entry name" value="DEXDc"/>
    <property type="match status" value="1"/>
</dbReference>
<feature type="region of interest" description="Disordered" evidence="6">
    <location>
        <begin position="615"/>
        <end position="642"/>
    </location>
</feature>
<feature type="region of interest" description="Disordered" evidence="6">
    <location>
        <begin position="201"/>
        <end position="223"/>
    </location>
</feature>
<evidence type="ECO:0000256" key="3">
    <source>
        <dbReference type="ARBA" id="ARBA00022840"/>
    </source>
</evidence>
<feature type="compositionally biased region" description="Pro residues" evidence="6">
    <location>
        <begin position="285"/>
        <end position="294"/>
    </location>
</feature>
<dbReference type="SUPFAM" id="SSF52540">
    <property type="entry name" value="P-loop containing nucleoside triphosphate hydrolases"/>
    <property type="match status" value="2"/>
</dbReference>
<accession>F0VJW6</accession>
<dbReference type="GO" id="GO:0016787">
    <property type="term" value="F:hydrolase activity"/>
    <property type="evidence" value="ECO:0007669"/>
    <property type="project" value="UniProtKB-KW"/>
</dbReference>
<evidence type="ECO:0000256" key="5">
    <source>
        <dbReference type="RuleBase" id="RU365068"/>
    </source>
</evidence>
<evidence type="ECO:0000313" key="10">
    <source>
        <dbReference type="EMBL" id="CEL68032.1"/>
    </source>
</evidence>
<feature type="compositionally biased region" description="Low complexity" evidence="6">
    <location>
        <begin position="1125"/>
        <end position="1175"/>
    </location>
</feature>
<keyword evidence="5 9" id="KW-0347">Helicase</keyword>
<dbReference type="OMA" id="RAHIWIC"/>
<dbReference type="OrthoDB" id="347808at2759"/>
<reference evidence="9" key="2">
    <citation type="submission" date="2011-03" db="EMBL/GenBank/DDBJ databases">
        <title>Comparative genomics and transcriptomics of Neospora caninum and Toxoplasma gondii.</title>
        <authorList>
            <person name="Reid A.J."/>
            <person name="Sohal A."/>
            <person name="Harris D."/>
            <person name="Quail M."/>
            <person name="Sanders M."/>
            <person name="Berriman M."/>
            <person name="Wastling J.M."/>
            <person name="Pain A."/>
        </authorList>
    </citation>
    <scope>NUCLEOTIDE SEQUENCE</scope>
    <source>
        <strain evidence="9">Liverpool</strain>
    </source>
</reference>
<evidence type="ECO:0000256" key="6">
    <source>
        <dbReference type="SAM" id="MobiDB-lite"/>
    </source>
</evidence>
<keyword evidence="11" id="KW-1185">Reference proteome</keyword>
<dbReference type="GeneID" id="13441937"/>
<dbReference type="VEuPathDB" id="ToxoDB:NCLIV_038090"/>
<dbReference type="SMART" id="SM00490">
    <property type="entry name" value="HELICc"/>
    <property type="match status" value="1"/>
</dbReference>
<evidence type="ECO:0000256" key="2">
    <source>
        <dbReference type="ARBA" id="ARBA00022801"/>
    </source>
</evidence>
<dbReference type="eggNOG" id="ENOG502QY9T">
    <property type="taxonomic scope" value="Eukaryota"/>
</dbReference>
<feature type="compositionally biased region" description="Pro residues" evidence="6">
    <location>
        <begin position="254"/>
        <end position="263"/>
    </location>
</feature>
<reference evidence="11" key="3">
    <citation type="journal article" date="2012" name="PLoS Pathog.">
        <title>Comparative genomics of the apicomplexan parasites Toxoplasma gondii and Neospora caninum: Coccidia differing in host range and transmission strategy.</title>
        <authorList>
            <person name="Reid A.J."/>
            <person name="Vermont S.J."/>
            <person name="Cotton J.A."/>
            <person name="Harris D."/>
            <person name="Hill-Cawthorne G.A."/>
            <person name="Konen-Waisman S."/>
            <person name="Latham S.M."/>
            <person name="Mourier T."/>
            <person name="Norton R."/>
            <person name="Quail M.A."/>
            <person name="Sanders M."/>
            <person name="Shanmugam D."/>
            <person name="Sohal A."/>
            <person name="Wasmuth J.D."/>
            <person name="Brunk B."/>
            <person name="Grigg M.E."/>
            <person name="Howard J.C."/>
            <person name="Parkinson J."/>
            <person name="Roos D.S."/>
            <person name="Trees A.J."/>
            <person name="Berriman M."/>
            <person name="Pain A."/>
            <person name="Wastling J.M."/>
        </authorList>
    </citation>
    <scope>NUCLEOTIDE SEQUENCE [LARGE SCALE GENOMIC DNA]</scope>
    <source>
        <strain evidence="11">Liverpool</strain>
    </source>
</reference>
<gene>
    <name evidence="10" type="ORF">BN1204_038090</name>
    <name evidence="9" type="ORF">NCLIV_038090</name>
</gene>
<protein>
    <recommendedName>
        <fullName evidence="5">ATP-dependent RNA helicase</fullName>
        <ecNumber evidence="5">3.6.4.13</ecNumber>
    </recommendedName>
</protein>
<feature type="compositionally biased region" description="Basic and acidic residues" evidence="6">
    <location>
        <begin position="1464"/>
        <end position="1477"/>
    </location>
</feature>
<keyword evidence="2 5" id="KW-0378">Hydrolase</keyword>
<dbReference type="Proteomes" id="UP000007494">
    <property type="component" value="Chromosome VIII"/>
</dbReference>
<dbReference type="GO" id="GO:0005524">
    <property type="term" value="F:ATP binding"/>
    <property type="evidence" value="ECO:0007669"/>
    <property type="project" value="UniProtKB-UniRule"/>
</dbReference>
<evidence type="ECO:0000259" key="7">
    <source>
        <dbReference type="SMART" id="SM00487"/>
    </source>
</evidence>
<feature type="region of interest" description="Disordered" evidence="6">
    <location>
        <begin position="1462"/>
        <end position="1496"/>
    </location>
</feature>
<dbReference type="Gene3D" id="3.40.50.300">
    <property type="entry name" value="P-loop containing nucleotide triphosphate hydrolases"/>
    <property type="match status" value="2"/>
</dbReference>
<dbReference type="GO" id="GO:0003723">
    <property type="term" value="F:RNA binding"/>
    <property type="evidence" value="ECO:0007669"/>
    <property type="project" value="UniProtKB-UniRule"/>
</dbReference>
<evidence type="ECO:0000259" key="8">
    <source>
        <dbReference type="SMART" id="SM00490"/>
    </source>
</evidence>
<evidence type="ECO:0000256" key="1">
    <source>
        <dbReference type="ARBA" id="ARBA00022741"/>
    </source>
</evidence>
<keyword evidence="4 5" id="KW-0694">RNA-binding</keyword>
<feature type="domain" description="Helicase C-terminal" evidence="8">
    <location>
        <begin position="1203"/>
        <end position="1275"/>
    </location>
</feature>
<reference evidence="9" key="1">
    <citation type="submission" date="2011-02" db="EMBL/GenBank/DDBJ databases">
        <authorList>
            <person name="Aslett M."/>
        </authorList>
    </citation>
    <scope>NUCLEOTIDE SEQUENCE</scope>
    <source>
        <strain evidence="9">Liverpool</strain>
    </source>
</reference>
<evidence type="ECO:0000313" key="11">
    <source>
        <dbReference type="Proteomes" id="UP000007494"/>
    </source>
</evidence>
<feature type="compositionally biased region" description="Basic and acidic residues" evidence="6">
    <location>
        <begin position="620"/>
        <end position="634"/>
    </location>
</feature>
<evidence type="ECO:0000313" key="9">
    <source>
        <dbReference type="EMBL" id="CBZ54028.1"/>
    </source>
</evidence>
<dbReference type="InterPro" id="IPR001650">
    <property type="entry name" value="Helicase_C-like"/>
</dbReference>
<comment type="domain">
    <text evidence="5">The Q motif is unique to and characteristic of the DEAD box family of RNA helicases and controls ATP binding and hydrolysis.</text>
</comment>
<keyword evidence="3 5" id="KW-0067">ATP-binding</keyword>
<dbReference type="InterPro" id="IPR014001">
    <property type="entry name" value="Helicase_ATP-bd"/>
</dbReference>
<comment type="catalytic activity">
    <reaction evidence="5">
        <text>ATP + H2O = ADP + phosphate + H(+)</text>
        <dbReference type="Rhea" id="RHEA:13065"/>
        <dbReference type="ChEBI" id="CHEBI:15377"/>
        <dbReference type="ChEBI" id="CHEBI:15378"/>
        <dbReference type="ChEBI" id="CHEBI:30616"/>
        <dbReference type="ChEBI" id="CHEBI:43474"/>
        <dbReference type="ChEBI" id="CHEBI:456216"/>
        <dbReference type="EC" id="3.6.4.13"/>
    </reaction>
</comment>
<sequence>MAQRGTANFPDPSRELPHLTNNAWSAAQSLLLRPLPIRSACVRGRHSRRHLSLLPSGPSWAHSGSGASLPLLSSPPWTASSLSPALASSSPVQVCAASRSWVAEAGRCTHSRHNGARRLHFSRPFCLQSWTRFFSQPKTGESSETLGGLRHSRTIFSCGLSLHTRQTYGAASSEPASASGPLCASPSPFCLPPSPPYPCASASRGRRSLRARGDSEAAPVAAQGGRPSLLPMFFSPGCFSPFHSAAVSPSCDPARPPSSPPSPCLFAATRDESTGMRGSASSPSSSPPPRPTAAPPAGASCPFLPALLAPPFIHSLSPLASRWVACLSPFLQALPPPRLRLWGGSCCELEPLLLPPPLPLSVLFPHPLPPSVLSSPLLPSTSLSPQSASLLPPSVAAALHRCFRASAISPLQQFLLPLLLSPSHDLFVLSRMHSGKSLAVHLAVVLRLLEGDKRANANAVEREARPHATQNPQETLEKGKETAFPQCIFLLPTRDTATQTHAELLALLRYTPQLRVALLSGETAFYQAQQEAGEERGAGKRERRAVSDVDGGEDRQEAECADEPGGVSRRGCSVRVFRRIEKLRAHIWICTPGKLDEYLGYISWKDSLRRATTRLTPTGDKAEAAADERRAKTDETEDTQEGGDGCLGRCSLLVVDDAAALLQQSERGRQATAALLRLKERLPPGEKGAERGSEAVVPRSNAISYFLVPLLNFFGLILSHQTIFLSSWLSPDLRSVFVRLARVRSLTINALVTPAVASFAPAYSNASTAQASHPTPRSPPLSVGSRSAPLRAMDASALPSSPSSTPLPACSASCLSSPSSTSSCSRFPSPPPSPGLLRDADTEEARRRSRQTPEASENETEDKAALLKPSPSVPQVRETVHALPRRHSLRESILNVEETVGLWGPKRAAEFLAKKKRQWSELQRHLSGLRRNEEEPREERGNEEERDEATGIHGETLRSEFAIYPADLHAHVLFNVLMNEANRAAELETKRRGLHRGDDGRMERNEHECGAFSGSREKPHRIIVFFSCLKSLQFHYVYFKHYVFPTLLTSKTADPVAVSTLSAFPSFSPSVCSLSSTYSSASFPFSSRPSTLPAPPSIPARLPTLLALHHGLSGERRRAVVEAFSSPSVRASRAPPKGPSLPVSSAPSPCAVSFSSSSPSSAPSPSGYPAVSAPSPLAPQAPPSVGDSFPLPDSEPGRLTSRSRIASAGEREPRILHGHEPPQSANPNCEVRVLFATDLAATGVNVGDVDFIVHVGMARDPELLVQRLTRVARPRDPFFGPFTGSSTPLSPTSVASSATSSCASSRVTSPATCFSSGAFPASPPSEMFRDVPGTASAGRREQEGVVGQVADNGKLFPWDPIENGIGRSLLLLHDLETHFLFECFSEGINLTELHPRSALSLLSPNRALIAILGQKGDNEIRPEASEEGEEDEEHSPRGRRVEAACTRKTTVAETENIASYSCHSLKEASQEEPETKGQRKKASTRTEESEEVEDVEKTACADYPTPVSQTPLSVWPSGAWWHEVPSLRASADLFYRSLLGFYAMQSKRLKFDK</sequence>
<keyword evidence="1 5" id="KW-0547">Nucleotide-binding</keyword>
<comment type="function">
    <text evidence="5">RNA helicase.</text>
</comment>
<dbReference type="InParanoid" id="F0VJW6"/>
<feature type="compositionally biased region" description="Basic and acidic residues" evidence="6">
    <location>
        <begin position="927"/>
        <end position="940"/>
    </location>
</feature>
<dbReference type="EC" id="3.6.4.13" evidence="5"/>
<evidence type="ECO:0000256" key="4">
    <source>
        <dbReference type="ARBA" id="ARBA00022884"/>
    </source>
</evidence>